<dbReference type="EMBL" id="JABXXO010000016">
    <property type="protein sequence ID" value="KAF7760033.1"/>
    <property type="molecule type" value="Genomic_DNA"/>
</dbReference>
<dbReference type="InterPro" id="IPR045339">
    <property type="entry name" value="DUF6534"/>
</dbReference>
<dbReference type="PANTHER" id="PTHR40465">
    <property type="entry name" value="CHROMOSOME 1, WHOLE GENOME SHOTGUN SEQUENCE"/>
    <property type="match status" value="1"/>
</dbReference>
<sequence>MTLDDEVNNTLGAAFFCFVCGCVLYGITLSQVYQYHRTYPEDAWDLKATAVLICLLDSLHSAFSIHMMWSWLVKGIGADITMARVIWSVKAVGDVYVFMILLVQGTYLSKIYRFSRERLDIGITSIMIRIFVIIGGCLALAAVIVFLIELHRMEYLLDFASGAKWILYFAFAVTCVVDIGITVGMCTILTKSRIRVKGVQVATNAVLSKIIIFFISSGLLTTLVAIVYMILYSSIPDTLLFLGATFSFSKLYANSALAMLNGRRHLRSQLAPSYEFELPISALHFRSGETSVSSQSTSNSNNGEKTTAGRFRALSSAS</sequence>
<dbReference type="PANTHER" id="PTHR40465:SF1">
    <property type="entry name" value="DUF6534 DOMAIN-CONTAINING PROTEIN"/>
    <property type="match status" value="1"/>
</dbReference>
<evidence type="ECO:0000259" key="3">
    <source>
        <dbReference type="Pfam" id="PF20152"/>
    </source>
</evidence>
<feature type="transmembrane region" description="Helical" evidence="2">
    <location>
        <begin position="12"/>
        <end position="29"/>
    </location>
</feature>
<proteinExistence type="predicted"/>
<evidence type="ECO:0000313" key="5">
    <source>
        <dbReference type="Proteomes" id="UP000629468"/>
    </source>
</evidence>
<dbReference type="Proteomes" id="UP000629468">
    <property type="component" value="Unassembled WGS sequence"/>
</dbReference>
<feature type="domain" description="DUF6534" evidence="3">
    <location>
        <begin position="175"/>
        <end position="265"/>
    </location>
</feature>
<feature type="transmembrane region" description="Helical" evidence="2">
    <location>
        <begin position="126"/>
        <end position="148"/>
    </location>
</feature>
<feature type="region of interest" description="Disordered" evidence="1">
    <location>
        <begin position="291"/>
        <end position="318"/>
    </location>
</feature>
<dbReference type="Pfam" id="PF20152">
    <property type="entry name" value="DUF6534"/>
    <property type="match status" value="1"/>
</dbReference>
<evidence type="ECO:0000256" key="2">
    <source>
        <dbReference type="SAM" id="Phobius"/>
    </source>
</evidence>
<evidence type="ECO:0000256" key="1">
    <source>
        <dbReference type="SAM" id="MobiDB-lite"/>
    </source>
</evidence>
<dbReference type="AlphaFoldDB" id="A0A8H7C0K4"/>
<accession>A0A8H7C0K4</accession>
<evidence type="ECO:0000313" key="4">
    <source>
        <dbReference type="EMBL" id="KAF7760033.1"/>
    </source>
</evidence>
<feature type="transmembrane region" description="Helical" evidence="2">
    <location>
        <begin position="85"/>
        <end position="105"/>
    </location>
</feature>
<feature type="transmembrane region" description="Helical" evidence="2">
    <location>
        <begin position="50"/>
        <end position="73"/>
    </location>
</feature>
<gene>
    <name evidence="4" type="ORF">Agabi119p4_11728</name>
</gene>
<keyword evidence="2" id="KW-0812">Transmembrane</keyword>
<organism evidence="4 5">
    <name type="scientific">Agaricus bisporus var. burnettii</name>
    <dbReference type="NCBI Taxonomy" id="192524"/>
    <lineage>
        <taxon>Eukaryota</taxon>
        <taxon>Fungi</taxon>
        <taxon>Dikarya</taxon>
        <taxon>Basidiomycota</taxon>
        <taxon>Agaricomycotina</taxon>
        <taxon>Agaricomycetes</taxon>
        <taxon>Agaricomycetidae</taxon>
        <taxon>Agaricales</taxon>
        <taxon>Agaricineae</taxon>
        <taxon>Agaricaceae</taxon>
        <taxon>Agaricus</taxon>
    </lineage>
</organism>
<keyword evidence="2" id="KW-1133">Transmembrane helix</keyword>
<feature type="compositionally biased region" description="Low complexity" evidence="1">
    <location>
        <begin position="291"/>
        <end position="304"/>
    </location>
</feature>
<keyword evidence="2" id="KW-0472">Membrane</keyword>
<reference evidence="4 5" key="1">
    <citation type="journal article" name="Sci. Rep.">
        <title>Telomere-to-telomere assembled and centromere annotated genomes of the two main subspecies of the button mushroom Agaricus bisporus reveal especially polymorphic chromosome ends.</title>
        <authorList>
            <person name="Sonnenberg A.S.M."/>
            <person name="Sedaghat-Telgerd N."/>
            <person name="Lavrijssen B."/>
            <person name="Ohm R.A."/>
            <person name="Hendrickx P.M."/>
            <person name="Scholtmeijer K."/>
            <person name="Baars J.J.P."/>
            <person name="van Peer A."/>
        </authorList>
    </citation>
    <scope>NUCLEOTIDE SEQUENCE [LARGE SCALE GENOMIC DNA]</scope>
    <source>
        <strain evidence="4 5">H119_p4</strain>
    </source>
</reference>
<comment type="caution">
    <text evidence="4">The sequence shown here is derived from an EMBL/GenBank/DDBJ whole genome shotgun (WGS) entry which is preliminary data.</text>
</comment>
<feature type="transmembrane region" description="Helical" evidence="2">
    <location>
        <begin position="210"/>
        <end position="232"/>
    </location>
</feature>
<feature type="transmembrane region" description="Helical" evidence="2">
    <location>
        <begin position="238"/>
        <end position="260"/>
    </location>
</feature>
<name>A0A8H7C0K4_AGABI</name>
<feature type="transmembrane region" description="Helical" evidence="2">
    <location>
        <begin position="168"/>
        <end position="189"/>
    </location>
</feature>
<protein>
    <recommendedName>
        <fullName evidence="3">DUF6534 domain-containing protein</fullName>
    </recommendedName>
</protein>